<dbReference type="KEGG" id="amr:AM1_6368"/>
<organism evidence="1 2">
    <name type="scientific">Acaryochloris marina (strain MBIC 11017)</name>
    <dbReference type="NCBI Taxonomy" id="329726"/>
    <lineage>
        <taxon>Bacteria</taxon>
        <taxon>Bacillati</taxon>
        <taxon>Cyanobacteriota</taxon>
        <taxon>Cyanophyceae</taxon>
        <taxon>Acaryochloridales</taxon>
        <taxon>Acaryochloridaceae</taxon>
        <taxon>Acaryochloris</taxon>
    </lineage>
</organism>
<dbReference type="OrthoDB" id="573082at2"/>
<dbReference type="eggNOG" id="COG4683">
    <property type="taxonomic scope" value="Bacteria"/>
</dbReference>
<sequence length="121" mass="14120">MPQTIVVFFQDTDGSIPTLDWLKGLSPKAQDKCVVKIERLAALGHELRRPEADYLRDKIYELRVGLQGINYRILYFFHGECTAILSHGIVKEKRVPPKEIDKAIERRILFESDPDKYTYQR</sequence>
<evidence type="ECO:0000313" key="2">
    <source>
        <dbReference type="Proteomes" id="UP000000268"/>
    </source>
</evidence>
<dbReference type="Proteomes" id="UP000000268">
    <property type="component" value="Chromosome"/>
</dbReference>
<protein>
    <recommendedName>
        <fullName evidence="3">Type II toxin-antitoxin system RelE/ParE family toxin</fullName>
    </recommendedName>
</protein>
<name>B0C8N6_ACAM1</name>
<dbReference type="AlphaFoldDB" id="B0C8N6"/>
<dbReference type="RefSeq" id="WP_012166473.1">
    <property type="nucleotide sequence ID" value="NC_009925.1"/>
</dbReference>
<reference evidence="1 2" key="1">
    <citation type="journal article" date="2008" name="Proc. Natl. Acad. Sci. U.S.A.">
        <title>Niche adaptation and genome expansion in the chlorophyll d-producing cyanobacterium Acaryochloris marina.</title>
        <authorList>
            <person name="Swingley W.D."/>
            <person name="Chen M."/>
            <person name="Cheung P.C."/>
            <person name="Conrad A.L."/>
            <person name="Dejesa L.C."/>
            <person name="Hao J."/>
            <person name="Honchak B.M."/>
            <person name="Karbach L.E."/>
            <person name="Kurdoglu A."/>
            <person name="Lahiri S."/>
            <person name="Mastrian S.D."/>
            <person name="Miyashita H."/>
            <person name="Page L."/>
            <person name="Ramakrishna P."/>
            <person name="Satoh S."/>
            <person name="Sattley W.M."/>
            <person name="Shimada Y."/>
            <person name="Taylor H.L."/>
            <person name="Tomo T."/>
            <person name="Tsuchiya T."/>
            <person name="Wang Z.T."/>
            <person name="Raymond J."/>
            <person name="Mimuro M."/>
            <person name="Blankenship R.E."/>
            <person name="Touchman J.W."/>
        </authorList>
    </citation>
    <scope>NUCLEOTIDE SEQUENCE [LARGE SCALE GENOMIC DNA]</scope>
    <source>
        <strain evidence="2">MBIC 11017</strain>
    </source>
</reference>
<dbReference type="STRING" id="329726.AM1_6368"/>
<evidence type="ECO:0008006" key="3">
    <source>
        <dbReference type="Google" id="ProtNLM"/>
    </source>
</evidence>
<dbReference type="HOGENOM" id="CLU_122734_0_0_3"/>
<dbReference type="EMBL" id="CP000828">
    <property type="protein sequence ID" value="ABW31298.1"/>
    <property type="molecule type" value="Genomic_DNA"/>
</dbReference>
<keyword evidence="2" id="KW-1185">Reference proteome</keyword>
<gene>
    <name evidence="1" type="ordered locus">AM1_6368</name>
</gene>
<accession>B0C8N6</accession>
<dbReference type="InterPro" id="IPR009241">
    <property type="entry name" value="HigB-like"/>
</dbReference>
<proteinExistence type="predicted"/>
<dbReference type="Pfam" id="PF05973">
    <property type="entry name" value="Gp49"/>
    <property type="match status" value="1"/>
</dbReference>
<evidence type="ECO:0000313" key="1">
    <source>
        <dbReference type="EMBL" id="ABW31298.1"/>
    </source>
</evidence>